<evidence type="ECO:0008006" key="3">
    <source>
        <dbReference type="Google" id="ProtNLM"/>
    </source>
</evidence>
<dbReference type="InterPro" id="IPR012337">
    <property type="entry name" value="RNaseH-like_sf"/>
</dbReference>
<dbReference type="PANTHER" id="PTHR31511">
    <property type="entry name" value="PROTEIN CBG23764"/>
    <property type="match status" value="1"/>
</dbReference>
<dbReference type="GO" id="GO:0003676">
    <property type="term" value="F:nucleic acid binding"/>
    <property type="evidence" value="ECO:0007669"/>
    <property type="project" value="InterPro"/>
</dbReference>
<accession>A0A8X6RFZ5</accession>
<dbReference type="AlphaFoldDB" id="A0A8X6RFZ5"/>
<keyword evidence="2" id="KW-1185">Reference proteome</keyword>
<dbReference type="InterPro" id="IPR043502">
    <property type="entry name" value="DNA/RNA_pol_sf"/>
</dbReference>
<dbReference type="SUPFAM" id="SSF53098">
    <property type="entry name" value="Ribonuclease H-like"/>
    <property type="match status" value="1"/>
</dbReference>
<dbReference type="InterPro" id="IPR044925">
    <property type="entry name" value="His-Me_finger_sf"/>
</dbReference>
<dbReference type="Gene3D" id="3.30.420.10">
    <property type="entry name" value="Ribonuclease H-like superfamily/Ribonuclease H"/>
    <property type="match status" value="1"/>
</dbReference>
<protein>
    <recommendedName>
        <fullName evidence="3">DNA-directed DNA polymerase</fullName>
    </recommendedName>
</protein>
<dbReference type="EMBL" id="BMAU01021076">
    <property type="protein sequence ID" value="GFX89730.1"/>
    <property type="molecule type" value="Genomic_DNA"/>
</dbReference>
<dbReference type="PANTHER" id="PTHR31511:SF12">
    <property type="entry name" value="RHO TERMINATION FACTOR N-TERMINAL DOMAIN-CONTAINING PROTEIN"/>
    <property type="match status" value="1"/>
</dbReference>
<dbReference type="Proteomes" id="UP000887159">
    <property type="component" value="Unassembled WGS sequence"/>
</dbReference>
<gene>
    <name evidence="1" type="primary">AVEN_149573_1</name>
    <name evidence="1" type="ORF">TNCV_3711621</name>
</gene>
<evidence type="ECO:0000313" key="1">
    <source>
        <dbReference type="EMBL" id="GFX89730.1"/>
    </source>
</evidence>
<dbReference type="GO" id="GO:0071897">
    <property type="term" value="P:DNA biosynthetic process"/>
    <property type="evidence" value="ECO:0007669"/>
    <property type="project" value="UniProtKB-ARBA"/>
</dbReference>
<dbReference type="SUPFAM" id="SSF56672">
    <property type="entry name" value="DNA/RNA polymerases"/>
    <property type="match status" value="1"/>
</dbReference>
<dbReference type="GO" id="GO:0042575">
    <property type="term" value="C:DNA polymerase complex"/>
    <property type="evidence" value="ECO:0007669"/>
    <property type="project" value="UniProtKB-ARBA"/>
</dbReference>
<reference evidence="1" key="1">
    <citation type="submission" date="2020-08" db="EMBL/GenBank/DDBJ databases">
        <title>Multicomponent nature underlies the extraordinary mechanical properties of spider dragline silk.</title>
        <authorList>
            <person name="Kono N."/>
            <person name="Nakamura H."/>
            <person name="Mori M."/>
            <person name="Yoshida Y."/>
            <person name="Ohtoshi R."/>
            <person name="Malay A.D."/>
            <person name="Moran D.A.P."/>
            <person name="Tomita M."/>
            <person name="Numata K."/>
            <person name="Arakawa K."/>
        </authorList>
    </citation>
    <scope>NUCLEOTIDE SEQUENCE</scope>
</reference>
<sequence length="694" mass="81134">MPTQEEKWLEFSNHKFKLPVPYVIYADLECILEKINSCEQDPKISSTESIAKHVPCGFAYVIVGPDGTMVKPPTVFRGKNAIDQFLTKLLDEEKSILDILRFVKPMVFSMTDEENFKSSTLCSICGNPLNGDAVRDHDHLTGAYRGAAHNRCNLNFKLATYIPVVIHNLRNYDGHFLIQGIGKFKEKRIQCIPENSEKFISFTLSSLRFIDSFQFLNTSLEKLAQNLKPCQFHLCNKYFASNAQFITRKGCYPYEYFDSFSKFYETQLPPQSAFFNSLTNENVSREDYEYAHDIWNIFQMHTLGDYHDLYVTVDVLLLSDIFENFRTLCQNYYKIDPCHTYTAPGLAWQACLKMTKVRLELLTDIDMHLFIEKGIRGGVAMISHRYAKANNAYLSNYDSSLPSSYIIYLDANNLYGWAMSQHLPTHDFSWTDEDVNFMNVPDDSEIGYIFEVDLEYPDELHDLHNCYPLAPEKIELYHPSFMEHSKKFVLLPEERLQNFVSEQLSELDEKMQSILRNKNMNDSEKVTLYLQILRKYVNFPFPKEINEDMQEPQMEFKNSNAEDLKSVILNEDSKEALGFIKQETSAENIEQEIEKSAPKKYKAIIKKIILFIQKHREEIYWTPDKELIVDGKIIRNTNVVHLITHLVRDRKIKPFGFESFDEFLKRKNFPSNFVKNKYLKTKTLYAKPLSWIDY</sequence>
<dbReference type="SUPFAM" id="SSF54060">
    <property type="entry name" value="His-Me finger endonucleases"/>
    <property type="match status" value="1"/>
</dbReference>
<dbReference type="InterPro" id="IPR036397">
    <property type="entry name" value="RNaseH_sf"/>
</dbReference>
<comment type="caution">
    <text evidence="1">The sequence shown here is derived from an EMBL/GenBank/DDBJ whole genome shotgun (WGS) entry which is preliminary data.</text>
</comment>
<evidence type="ECO:0000313" key="2">
    <source>
        <dbReference type="Proteomes" id="UP000887159"/>
    </source>
</evidence>
<proteinExistence type="predicted"/>
<name>A0A8X6RFZ5_TRICX</name>
<organism evidence="1 2">
    <name type="scientific">Trichonephila clavipes</name>
    <name type="common">Golden silk orbweaver</name>
    <name type="synonym">Nephila clavipes</name>
    <dbReference type="NCBI Taxonomy" id="2585209"/>
    <lineage>
        <taxon>Eukaryota</taxon>
        <taxon>Metazoa</taxon>
        <taxon>Ecdysozoa</taxon>
        <taxon>Arthropoda</taxon>
        <taxon>Chelicerata</taxon>
        <taxon>Arachnida</taxon>
        <taxon>Araneae</taxon>
        <taxon>Araneomorphae</taxon>
        <taxon>Entelegynae</taxon>
        <taxon>Araneoidea</taxon>
        <taxon>Nephilidae</taxon>
        <taxon>Trichonephila</taxon>
    </lineage>
</organism>